<dbReference type="InterPro" id="IPR036291">
    <property type="entry name" value="NAD(P)-bd_dom_sf"/>
</dbReference>
<evidence type="ECO:0000256" key="1">
    <source>
        <dbReference type="ARBA" id="ARBA00006484"/>
    </source>
</evidence>
<gene>
    <name evidence="6" type="ORF">K489DRAFT_376272</name>
</gene>
<reference evidence="6" key="2">
    <citation type="submission" date="2020-04" db="EMBL/GenBank/DDBJ databases">
        <authorList>
            <consortium name="NCBI Genome Project"/>
        </authorList>
    </citation>
    <scope>NUCLEOTIDE SEQUENCE</scope>
    <source>
        <strain evidence="6">CBS 342.82</strain>
    </source>
</reference>
<sequence>MTKQFALAGAHRIWIVGRDLEALYETQIEVQAAASDCKVTPLTADLTSPSDVTKLFDSLDGEVPEVLLNNAGVSLSQVHLIDSDPVQWWADWEVNIHGLYLVTRQWLKALTGRAGTVISTSSSVSDRVDPNMSSYGTSKHAVNRLTEMIQMEYGKQGVRALAFHPGGIASTGMGQAAPEQYRANLFDTVDLAASTALYLSTPEAGYLDGRFVYSNWNMEHVEQLKDVIVKDNLLVARINYGSILSADVVR</sequence>
<accession>A0A6J3MCY1</accession>
<keyword evidence="5" id="KW-1185">Reference proteome</keyword>
<dbReference type="InterPro" id="IPR020904">
    <property type="entry name" value="Sc_DH/Rdtase_CS"/>
</dbReference>
<dbReference type="PROSITE" id="PS00061">
    <property type="entry name" value="ADH_SHORT"/>
    <property type="match status" value="1"/>
</dbReference>
<dbReference type="Proteomes" id="UP000504637">
    <property type="component" value="Unplaced"/>
</dbReference>
<name>A0A6J3MCY1_9PEZI</name>
<keyword evidence="3" id="KW-0560">Oxidoreductase</keyword>
<evidence type="ECO:0000256" key="2">
    <source>
        <dbReference type="ARBA" id="ARBA00022857"/>
    </source>
</evidence>
<keyword evidence="2" id="KW-0521">NADP</keyword>
<evidence type="ECO:0000313" key="6">
    <source>
        <dbReference type="RefSeq" id="XP_033462917.1"/>
    </source>
</evidence>
<dbReference type="GO" id="GO:0016491">
    <property type="term" value="F:oxidoreductase activity"/>
    <property type="evidence" value="ECO:0007669"/>
    <property type="project" value="UniProtKB-KW"/>
</dbReference>
<dbReference type="PRINTS" id="PR00080">
    <property type="entry name" value="SDRFAMILY"/>
</dbReference>
<dbReference type="Gene3D" id="3.40.50.720">
    <property type="entry name" value="NAD(P)-binding Rossmann-like Domain"/>
    <property type="match status" value="1"/>
</dbReference>
<reference evidence="6" key="1">
    <citation type="submission" date="2020-01" db="EMBL/GenBank/DDBJ databases">
        <authorList>
            <consortium name="DOE Joint Genome Institute"/>
            <person name="Haridas S."/>
            <person name="Albert R."/>
            <person name="Binder M."/>
            <person name="Bloem J."/>
            <person name="Labutti K."/>
            <person name="Salamov A."/>
            <person name="Andreopoulos B."/>
            <person name="Baker S.E."/>
            <person name="Barry K."/>
            <person name="Bills G."/>
            <person name="Bluhm B.H."/>
            <person name="Cannon C."/>
            <person name="Castanera R."/>
            <person name="Culley D.E."/>
            <person name="Daum C."/>
            <person name="Ezra D."/>
            <person name="Gonzalez J.B."/>
            <person name="Henrissat B."/>
            <person name="Kuo A."/>
            <person name="Liang C."/>
            <person name="Lipzen A."/>
            <person name="Lutzoni F."/>
            <person name="Magnuson J."/>
            <person name="Mondo S."/>
            <person name="Nolan M."/>
            <person name="Ohm R."/>
            <person name="Pangilinan J."/>
            <person name="Park H.-J."/>
            <person name="Ramirez L."/>
            <person name="Alfaro M."/>
            <person name="Sun H."/>
            <person name="Tritt A."/>
            <person name="Yoshinaga Y."/>
            <person name="Zwiers L.-H."/>
            <person name="Turgeon B.G."/>
            <person name="Goodwin S.B."/>
            <person name="Spatafora J.W."/>
            <person name="Crous P.W."/>
            <person name="Grigoriev I.V."/>
        </authorList>
    </citation>
    <scope>NUCLEOTIDE SEQUENCE</scope>
    <source>
        <strain evidence="6">CBS 342.82</strain>
    </source>
</reference>
<organism evidence="6">
    <name type="scientific">Dissoconium aciculare CBS 342.82</name>
    <dbReference type="NCBI Taxonomy" id="1314786"/>
    <lineage>
        <taxon>Eukaryota</taxon>
        <taxon>Fungi</taxon>
        <taxon>Dikarya</taxon>
        <taxon>Ascomycota</taxon>
        <taxon>Pezizomycotina</taxon>
        <taxon>Dothideomycetes</taxon>
        <taxon>Dothideomycetidae</taxon>
        <taxon>Mycosphaerellales</taxon>
        <taxon>Dissoconiaceae</taxon>
        <taxon>Dissoconium</taxon>
    </lineage>
</organism>
<dbReference type="GeneID" id="54361680"/>
<protein>
    <submittedName>
        <fullName evidence="6">NAD(P)-binding protein</fullName>
    </submittedName>
</protein>
<dbReference type="AlphaFoldDB" id="A0A6J3MCY1"/>
<evidence type="ECO:0000256" key="4">
    <source>
        <dbReference type="RuleBase" id="RU000363"/>
    </source>
</evidence>
<evidence type="ECO:0000313" key="5">
    <source>
        <dbReference type="Proteomes" id="UP000504637"/>
    </source>
</evidence>
<dbReference type="PANTHER" id="PTHR43115:SF4">
    <property type="entry name" value="DEHYDROGENASE_REDUCTASE SDR FAMILY MEMBER 11"/>
    <property type="match status" value="1"/>
</dbReference>
<comment type="similarity">
    <text evidence="1 4">Belongs to the short-chain dehydrogenases/reductases (SDR) family.</text>
</comment>
<reference evidence="6" key="3">
    <citation type="submission" date="2025-08" db="UniProtKB">
        <authorList>
            <consortium name="RefSeq"/>
        </authorList>
    </citation>
    <scope>IDENTIFICATION</scope>
    <source>
        <strain evidence="6">CBS 342.82</strain>
    </source>
</reference>
<dbReference type="Pfam" id="PF00106">
    <property type="entry name" value="adh_short"/>
    <property type="match status" value="1"/>
</dbReference>
<evidence type="ECO:0000256" key="3">
    <source>
        <dbReference type="ARBA" id="ARBA00023002"/>
    </source>
</evidence>
<dbReference type="RefSeq" id="XP_033462917.1">
    <property type="nucleotide sequence ID" value="XM_033603880.1"/>
</dbReference>
<dbReference type="PANTHER" id="PTHR43115">
    <property type="entry name" value="DEHYDROGENASE/REDUCTASE SDR FAMILY MEMBER 11"/>
    <property type="match status" value="1"/>
</dbReference>
<dbReference type="OrthoDB" id="1933717at2759"/>
<dbReference type="SUPFAM" id="SSF51735">
    <property type="entry name" value="NAD(P)-binding Rossmann-fold domains"/>
    <property type="match status" value="1"/>
</dbReference>
<proteinExistence type="inferred from homology"/>
<dbReference type="InterPro" id="IPR002347">
    <property type="entry name" value="SDR_fam"/>
</dbReference>
<dbReference type="PRINTS" id="PR00081">
    <property type="entry name" value="GDHRDH"/>
</dbReference>
<dbReference type="CDD" id="cd05233">
    <property type="entry name" value="SDR_c"/>
    <property type="match status" value="1"/>
</dbReference>